<dbReference type="EMBL" id="JASMQC010000011">
    <property type="protein sequence ID" value="KAK1941902.1"/>
    <property type="molecule type" value="Genomic_DNA"/>
</dbReference>
<keyword evidence="2" id="KW-1185">Reference proteome</keyword>
<dbReference type="AlphaFoldDB" id="A0AAD9LNK6"/>
<comment type="caution">
    <text evidence="1">The sequence shown here is derived from an EMBL/GenBank/DDBJ whole genome shotgun (WGS) entry which is preliminary data.</text>
</comment>
<dbReference type="Proteomes" id="UP001259832">
    <property type="component" value="Unassembled WGS sequence"/>
</dbReference>
<proteinExistence type="predicted"/>
<organism evidence="1 2">
    <name type="scientific">Phytophthora citrophthora</name>
    <dbReference type="NCBI Taxonomy" id="4793"/>
    <lineage>
        <taxon>Eukaryota</taxon>
        <taxon>Sar</taxon>
        <taxon>Stramenopiles</taxon>
        <taxon>Oomycota</taxon>
        <taxon>Peronosporomycetes</taxon>
        <taxon>Peronosporales</taxon>
        <taxon>Peronosporaceae</taxon>
        <taxon>Phytophthora</taxon>
    </lineage>
</organism>
<gene>
    <name evidence="1" type="ORF">P3T76_006966</name>
</gene>
<protein>
    <submittedName>
        <fullName evidence="1">Uncharacterized protein</fullName>
    </submittedName>
</protein>
<accession>A0AAD9LNK6</accession>
<name>A0AAD9LNK6_9STRA</name>
<reference evidence="1" key="1">
    <citation type="submission" date="2023-08" db="EMBL/GenBank/DDBJ databases">
        <title>Reference Genome Resource for the Citrus Pathogen Phytophthora citrophthora.</title>
        <authorList>
            <person name="Moller H."/>
            <person name="Coetzee B."/>
            <person name="Rose L.J."/>
            <person name="Van Niekerk J.M."/>
        </authorList>
    </citation>
    <scope>NUCLEOTIDE SEQUENCE</scope>
    <source>
        <strain evidence="1">STE-U-9442</strain>
    </source>
</reference>
<evidence type="ECO:0000313" key="2">
    <source>
        <dbReference type="Proteomes" id="UP001259832"/>
    </source>
</evidence>
<sequence length="879" mass="99208">MELAELHRDLTQCWLAEALVQVLERAASYFPVERHHLVSLGDGAILEQGAALSALVNGFLRRDGAIATVQSIGEVRYKHVNTMDELEHWTKNQHVSDKLLLVVVYAPCEKEIAVKQVKTISSGFQRAGVSGLLLILHNPTGLLGLNESGTLERSDMYHFEYVGAVETKRNVRFVVQPLDSLRDQCGCHFVMEIVRWIPDSDSRTMVSSKRVGAARATMFSSITQLPFQLLLLVLRWSHFHPVVLRACAKKLQRQTQLIPQVRIRQELAELQRHQAQIWSGLYPVAEITSGMTAALEQERISSNLLLNSSSQSSVAPELARLSECCLWDTQKQFYKDQGIRAWSSGTIPFGVSSSSFLAAAYAQVVVDFLLSNADCVRPSFRENGPPNCFVWEAASGSCKFLHSFMLHFTELVESTDDFKRKGLVPLVIATDLSDQVLSSRRQMACFRPFIEHGQLDFALFDTQEFVHGNSSLSGKRKTLELVHSRRQWHVGSDGPVALMGNYFLDSLRADIFTVRSKKNENSSEGSSNERVILQTALLDKSTSSIADMNINLQDVDPSNQVIYRDERLNATLMQVLEQFKAQVDTTTGLIIFPVEAFEFFLALMDKTAFPVAILAGDARFSFRDAISSAFTTTRMVESPTGEVAEQIGLELPQLSPHPDCFCLPVDFEVIQLFFEHLNRNSEVSATSNVVSAPASDTFDVFFTTIEPQRRKKSDQASLSMRRKLPASFRHKFASFTPGDCDLLWGMMSFDNGARCFSADTLLALLAQTGWDFDLFAVLQWELLNRLRQEDNTSEHYQQLLIEAGVKAWRTFYHMEQQTETDVTTRVIRLQLARWFYGKLEISSAFPLDVYSLALLRQNWKRSTAYWTCCIPGEMRLSWT</sequence>
<evidence type="ECO:0000313" key="1">
    <source>
        <dbReference type="EMBL" id="KAK1941902.1"/>
    </source>
</evidence>